<feature type="compositionally biased region" description="Low complexity" evidence="1">
    <location>
        <begin position="318"/>
        <end position="335"/>
    </location>
</feature>
<gene>
    <name evidence="4" type="ORF">PGLA2088_LOCUS30074</name>
</gene>
<dbReference type="Gene3D" id="2.170.270.10">
    <property type="entry name" value="SET domain"/>
    <property type="match status" value="1"/>
</dbReference>
<feature type="chain" id="PRO_5032388677" description="SET domain-containing protein" evidence="2">
    <location>
        <begin position="19"/>
        <end position="597"/>
    </location>
</feature>
<evidence type="ECO:0000313" key="5">
    <source>
        <dbReference type="Proteomes" id="UP000626109"/>
    </source>
</evidence>
<feature type="non-terminal residue" evidence="4">
    <location>
        <position position="597"/>
    </location>
</feature>
<feature type="compositionally biased region" description="Low complexity" evidence="1">
    <location>
        <begin position="232"/>
        <end position="246"/>
    </location>
</feature>
<dbReference type="PROSITE" id="PS50280">
    <property type="entry name" value="SET"/>
    <property type="match status" value="1"/>
</dbReference>
<feature type="domain" description="SET" evidence="3">
    <location>
        <begin position="26"/>
        <end position="139"/>
    </location>
</feature>
<feature type="region of interest" description="Disordered" evidence="1">
    <location>
        <begin position="314"/>
        <end position="338"/>
    </location>
</feature>
<dbReference type="Proteomes" id="UP000626109">
    <property type="component" value="Unassembled WGS sequence"/>
</dbReference>
<dbReference type="Pfam" id="PF00856">
    <property type="entry name" value="SET"/>
    <property type="match status" value="1"/>
</dbReference>
<comment type="caution">
    <text evidence="4">The sequence shown here is derived from an EMBL/GenBank/DDBJ whole genome shotgun (WGS) entry which is preliminary data.</text>
</comment>
<name>A0A813K8T6_POLGL</name>
<dbReference type="PANTHER" id="PTHR12197">
    <property type="entry name" value="HISTONE-LYSINE N-METHYLTRANSFERASE SMYD"/>
    <property type="match status" value="1"/>
</dbReference>
<dbReference type="AlphaFoldDB" id="A0A813K8T6"/>
<evidence type="ECO:0000256" key="1">
    <source>
        <dbReference type="SAM" id="MobiDB-lite"/>
    </source>
</evidence>
<reference evidence="4" key="1">
    <citation type="submission" date="2021-02" db="EMBL/GenBank/DDBJ databases">
        <authorList>
            <person name="Dougan E. K."/>
            <person name="Rhodes N."/>
            <person name="Thang M."/>
            <person name="Chan C."/>
        </authorList>
    </citation>
    <scope>NUCLEOTIDE SEQUENCE</scope>
</reference>
<sequence>AALLTLSLLLQIRGEASAANSNNNNKRSQSLCSGPRHWLNLAGPRARLEERALVVQGLLVEGQRQGLPGFTEMSKEEIMDTDLRRIGSSLGAATAVPLSLWLLNHSCCPNAEIRWNGPELVLVCLRPIHVGDEVCVSYIKELDNVLSRRYFLLEQQGFKCLCCRCQGNFAGVDFSTALVDGWRCQSCQGTMSDAEVECSTCSAVLTLADRTLRERLHAEACAKFRAAAQHIRQQQQQHQQQQQRQISATGPEQVDGAIQQMQAAARAIEAIRPDGSRWLVWAWGLLSCVSPGEDPWAQRLARRMVSALRLFAPASRKQPQQQQQQHQQPQQPQQQEGFPLKRRIGPVGCDGGYVVWDSGQRPLFDKLLSYGVDTNVDFEFELASSGTLVFMFDHTVQALPKQHPNFTFRREALSDKTLNGACGTLCDHIGLLGCTESSACLSVALKMDVEGAEFAALLATPPEILGCFQQICIELHWLGRPSRAGDFRTKALALEKLAETFVLLHAHGNSYGDVVDICGCPIPDVLEALYVNRSLFGPGDVQPSYCGIPDVALDANNCAFVDDIHLSSAPFGADPPWAPTGKTMCLLPCCLVVVVVV</sequence>
<dbReference type="EMBL" id="CAJNNW010028625">
    <property type="protein sequence ID" value="CAE8696998.1"/>
    <property type="molecule type" value="Genomic_DNA"/>
</dbReference>
<feature type="signal peptide" evidence="2">
    <location>
        <begin position="1"/>
        <end position="18"/>
    </location>
</feature>
<proteinExistence type="predicted"/>
<feature type="region of interest" description="Disordered" evidence="1">
    <location>
        <begin position="232"/>
        <end position="254"/>
    </location>
</feature>
<organism evidence="4 5">
    <name type="scientific">Polarella glacialis</name>
    <name type="common">Dinoflagellate</name>
    <dbReference type="NCBI Taxonomy" id="89957"/>
    <lineage>
        <taxon>Eukaryota</taxon>
        <taxon>Sar</taxon>
        <taxon>Alveolata</taxon>
        <taxon>Dinophyceae</taxon>
        <taxon>Suessiales</taxon>
        <taxon>Suessiaceae</taxon>
        <taxon>Polarella</taxon>
    </lineage>
</organism>
<dbReference type="InterPro" id="IPR050869">
    <property type="entry name" value="H3K4_H4K5_MeTrfase"/>
</dbReference>
<protein>
    <recommendedName>
        <fullName evidence="3">SET domain-containing protein</fullName>
    </recommendedName>
</protein>
<accession>A0A813K8T6</accession>
<keyword evidence="2" id="KW-0732">Signal</keyword>
<dbReference type="InterPro" id="IPR046341">
    <property type="entry name" value="SET_dom_sf"/>
</dbReference>
<feature type="non-terminal residue" evidence="4">
    <location>
        <position position="1"/>
    </location>
</feature>
<evidence type="ECO:0000259" key="3">
    <source>
        <dbReference type="PROSITE" id="PS50280"/>
    </source>
</evidence>
<dbReference type="InterPro" id="IPR001214">
    <property type="entry name" value="SET_dom"/>
</dbReference>
<dbReference type="SUPFAM" id="SSF82199">
    <property type="entry name" value="SET domain"/>
    <property type="match status" value="1"/>
</dbReference>
<dbReference type="CDD" id="cd20071">
    <property type="entry name" value="SET_SMYD"/>
    <property type="match status" value="1"/>
</dbReference>
<evidence type="ECO:0000313" key="4">
    <source>
        <dbReference type="EMBL" id="CAE8696998.1"/>
    </source>
</evidence>
<evidence type="ECO:0000256" key="2">
    <source>
        <dbReference type="SAM" id="SignalP"/>
    </source>
</evidence>